<dbReference type="PROSITE" id="PS51450">
    <property type="entry name" value="LRR"/>
    <property type="match status" value="1"/>
</dbReference>
<evidence type="ECO:0000256" key="1">
    <source>
        <dbReference type="ARBA" id="ARBA00022614"/>
    </source>
</evidence>
<dbReference type="InterPro" id="IPR056789">
    <property type="entry name" value="LRR_R13L1-DRL21"/>
</dbReference>
<dbReference type="SUPFAM" id="SSF52058">
    <property type="entry name" value="L domain-like"/>
    <property type="match status" value="2"/>
</dbReference>
<dbReference type="Proteomes" id="UP000243459">
    <property type="component" value="Chromosome 3"/>
</dbReference>
<evidence type="ECO:0000259" key="3">
    <source>
        <dbReference type="Pfam" id="PF25019"/>
    </source>
</evidence>
<proteinExistence type="predicted"/>
<dbReference type="InterPro" id="IPR003591">
    <property type="entry name" value="Leu-rich_rpt_typical-subtyp"/>
</dbReference>
<dbReference type="InterPro" id="IPR032675">
    <property type="entry name" value="LRR_dom_sf"/>
</dbReference>
<evidence type="ECO:0000256" key="2">
    <source>
        <dbReference type="ARBA" id="ARBA00022737"/>
    </source>
</evidence>
<keyword evidence="5" id="KW-1185">Reference proteome</keyword>
<dbReference type="Gramene" id="ONK74763">
    <property type="protein sequence ID" value="ONK74763"/>
    <property type="gene ID" value="A4U43_C03F9900"/>
</dbReference>
<name>A0A5P1FAK7_ASPOF</name>
<feature type="domain" description="R13L1/DRL21-like LRR repeat region" evidence="3">
    <location>
        <begin position="168"/>
        <end position="293"/>
    </location>
</feature>
<evidence type="ECO:0000313" key="4">
    <source>
        <dbReference type="EMBL" id="ONK74763.1"/>
    </source>
</evidence>
<protein>
    <recommendedName>
        <fullName evidence="3">R13L1/DRL21-like LRR repeat region domain-containing protein</fullName>
    </recommendedName>
</protein>
<dbReference type="OMA" id="NSELEWN"/>
<accession>A0A5P1FAK7</accession>
<dbReference type="InterPro" id="IPR001611">
    <property type="entry name" value="Leu-rich_rpt"/>
</dbReference>
<dbReference type="Pfam" id="PF25019">
    <property type="entry name" value="LRR_R13L1-DRL21"/>
    <property type="match status" value="1"/>
</dbReference>
<dbReference type="PANTHER" id="PTHR47186">
    <property type="entry name" value="LEUCINE-RICH REPEAT-CONTAINING PROTEIN 57"/>
    <property type="match status" value="1"/>
</dbReference>
<dbReference type="EMBL" id="CM007383">
    <property type="protein sequence ID" value="ONK74763.1"/>
    <property type="molecule type" value="Genomic_DNA"/>
</dbReference>
<dbReference type="SMART" id="SM00369">
    <property type="entry name" value="LRR_TYP"/>
    <property type="match status" value="5"/>
</dbReference>
<dbReference type="AlphaFoldDB" id="A0A5P1FAK7"/>
<evidence type="ECO:0000313" key="5">
    <source>
        <dbReference type="Proteomes" id="UP000243459"/>
    </source>
</evidence>
<keyword evidence="1" id="KW-0433">Leucine-rich repeat</keyword>
<reference evidence="5" key="1">
    <citation type="journal article" date="2017" name="Nat. Commun.">
        <title>The asparagus genome sheds light on the origin and evolution of a young Y chromosome.</title>
        <authorList>
            <person name="Harkess A."/>
            <person name="Zhou J."/>
            <person name="Xu C."/>
            <person name="Bowers J.E."/>
            <person name="Van der Hulst R."/>
            <person name="Ayyampalayam S."/>
            <person name="Mercati F."/>
            <person name="Riccardi P."/>
            <person name="McKain M.R."/>
            <person name="Kakrana A."/>
            <person name="Tang H."/>
            <person name="Ray J."/>
            <person name="Groenendijk J."/>
            <person name="Arikit S."/>
            <person name="Mathioni S.M."/>
            <person name="Nakano M."/>
            <person name="Shan H."/>
            <person name="Telgmann-Rauber A."/>
            <person name="Kanno A."/>
            <person name="Yue Z."/>
            <person name="Chen H."/>
            <person name="Li W."/>
            <person name="Chen Y."/>
            <person name="Xu X."/>
            <person name="Zhang Y."/>
            <person name="Luo S."/>
            <person name="Chen H."/>
            <person name="Gao J."/>
            <person name="Mao Z."/>
            <person name="Pires J.C."/>
            <person name="Luo M."/>
            <person name="Kudrna D."/>
            <person name="Wing R.A."/>
            <person name="Meyers B.C."/>
            <person name="Yi K."/>
            <person name="Kong H."/>
            <person name="Lavrijsen P."/>
            <person name="Sunseri F."/>
            <person name="Falavigna A."/>
            <person name="Ye Y."/>
            <person name="Leebens-Mack J.H."/>
            <person name="Chen G."/>
        </authorList>
    </citation>
    <scope>NUCLEOTIDE SEQUENCE [LARGE SCALE GENOMIC DNA]</scope>
    <source>
        <strain evidence="5">cv. DH0086</strain>
    </source>
</reference>
<gene>
    <name evidence="4" type="ORF">A4U43_C03F9900</name>
</gene>
<keyword evidence="2" id="KW-0677">Repeat</keyword>
<dbReference type="Gene3D" id="3.80.10.10">
    <property type="entry name" value="Ribonuclease Inhibitor"/>
    <property type="match status" value="2"/>
</dbReference>
<sequence length="567" mass="65287">MLDENTLITYYPGTELDGTRRAVRHLSVSLWDGLNSELEWNNLQTLIINTKHCLQFEVLKRIRVLDLSHSYMTQLPDSIGNLIHLRYLNLYGNYIFTLPESLCKLYHLQSLILPHKCDRLPKGITNLVNLQHLNASEAAISRIAGIGRLTHLQELSVFNVKRVKGHDIGQLKCMKELRGSLCINYLDDVKNKDEVLQSNLKDKVHIRELQLKWMRWNPKRNPDAHRDVLEHLKPPSGLKELEIHWYRGPKSPSWFVKESLPNLKVIILRGCEKWNHLPCFWQLPFLEVLKLEIMNSVIEVAGETVEVFPSLKELWLNESSVFFEGMPIVSEQGHKLFPCLCKLVIQNCERVKGLPPISMLQTLEELDVRKCPDLDAEIPGRLINLTSLETLKISQLQLTYFPGEIFKWLKKLEIDSCEHLESWIASEKEEGSFSSLTSLCITDTLLPTGPVLNKYLTSLHELRIERCSKLNSFTAEQQRWFKGLTSLRELSILDCRSLRSLPRDLHQLHSLEKLTVSGCPNLRSLPSSLPSSLKMLEISNCNPGFAVLWQEGRAPDWVSRVPYIYIA</sequence>
<dbReference type="PANTHER" id="PTHR47186:SF3">
    <property type="entry name" value="OS09G0267800 PROTEIN"/>
    <property type="match status" value="1"/>
</dbReference>
<organism evidence="4 5">
    <name type="scientific">Asparagus officinalis</name>
    <name type="common">Garden asparagus</name>
    <dbReference type="NCBI Taxonomy" id="4686"/>
    <lineage>
        <taxon>Eukaryota</taxon>
        <taxon>Viridiplantae</taxon>
        <taxon>Streptophyta</taxon>
        <taxon>Embryophyta</taxon>
        <taxon>Tracheophyta</taxon>
        <taxon>Spermatophyta</taxon>
        <taxon>Magnoliopsida</taxon>
        <taxon>Liliopsida</taxon>
        <taxon>Asparagales</taxon>
        <taxon>Asparagaceae</taxon>
        <taxon>Asparagoideae</taxon>
        <taxon>Asparagus</taxon>
    </lineage>
</organism>
<dbReference type="Pfam" id="PF13855">
    <property type="entry name" value="LRR_8"/>
    <property type="match status" value="1"/>
</dbReference>